<evidence type="ECO:0000256" key="4">
    <source>
        <dbReference type="ARBA" id="ARBA00022490"/>
    </source>
</evidence>
<dbReference type="FunFam" id="3.40.50.10490:FF:000016">
    <property type="entry name" value="Glucose-6-phosphate isomerase"/>
    <property type="match status" value="1"/>
</dbReference>
<keyword evidence="5 8" id="KW-0324">Glycolysis</keyword>
<keyword evidence="6 8" id="KW-0413">Isomerase</keyword>
<dbReference type="GO" id="GO:0097367">
    <property type="term" value="F:carbohydrate derivative binding"/>
    <property type="evidence" value="ECO:0007669"/>
    <property type="project" value="InterPro"/>
</dbReference>
<name>A0A285NG16_9AQUI</name>
<accession>A0A285NG16</accession>
<evidence type="ECO:0000256" key="3">
    <source>
        <dbReference type="ARBA" id="ARBA00022432"/>
    </source>
</evidence>
<dbReference type="PANTHER" id="PTHR11469:SF1">
    <property type="entry name" value="GLUCOSE-6-PHOSPHATE ISOMERASE"/>
    <property type="match status" value="1"/>
</dbReference>
<dbReference type="HAMAP" id="MF_00473">
    <property type="entry name" value="G6P_isomerase"/>
    <property type="match status" value="1"/>
</dbReference>
<evidence type="ECO:0000256" key="5">
    <source>
        <dbReference type="ARBA" id="ARBA00023152"/>
    </source>
</evidence>
<keyword evidence="11" id="KW-1185">Reference proteome</keyword>
<dbReference type="InterPro" id="IPR035476">
    <property type="entry name" value="SIS_PGI_1"/>
</dbReference>
<evidence type="ECO:0000256" key="9">
    <source>
        <dbReference type="RuleBase" id="RU000612"/>
    </source>
</evidence>
<dbReference type="CDD" id="cd05015">
    <property type="entry name" value="SIS_PGI_1"/>
    <property type="match status" value="1"/>
</dbReference>
<evidence type="ECO:0000256" key="6">
    <source>
        <dbReference type="ARBA" id="ARBA00023235"/>
    </source>
</evidence>
<dbReference type="GO" id="GO:0048029">
    <property type="term" value="F:monosaccharide binding"/>
    <property type="evidence" value="ECO:0007669"/>
    <property type="project" value="TreeGrafter"/>
</dbReference>
<evidence type="ECO:0000256" key="7">
    <source>
        <dbReference type="ARBA" id="ARBA00029321"/>
    </source>
</evidence>
<dbReference type="InterPro" id="IPR018189">
    <property type="entry name" value="Phosphoglucose_isomerase_CS"/>
</dbReference>
<dbReference type="Pfam" id="PF00342">
    <property type="entry name" value="PGI"/>
    <property type="match status" value="1"/>
</dbReference>
<dbReference type="UniPathway" id="UPA00138"/>
<dbReference type="GO" id="GO:0006094">
    <property type="term" value="P:gluconeogenesis"/>
    <property type="evidence" value="ECO:0007669"/>
    <property type="project" value="UniProtKB-UniRule"/>
</dbReference>
<dbReference type="PROSITE" id="PS51463">
    <property type="entry name" value="P_GLUCOSE_ISOMERASE_3"/>
    <property type="match status" value="1"/>
</dbReference>
<feature type="active site" evidence="8">
    <location>
        <position position="416"/>
    </location>
</feature>
<dbReference type="PRINTS" id="PR00662">
    <property type="entry name" value="G6PISOMERASE"/>
</dbReference>
<dbReference type="UniPathway" id="UPA00109">
    <property type="reaction ID" value="UER00181"/>
</dbReference>
<comment type="pathway">
    <text evidence="8">Carbohydrate biosynthesis; gluconeogenesis.</text>
</comment>
<keyword evidence="3 8" id="KW-0312">Gluconeogenesis</keyword>
<protein>
    <recommendedName>
        <fullName evidence="8">Glucose-6-phosphate isomerase</fullName>
        <shortName evidence="8">GPI</shortName>
        <ecNumber evidence="8">5.3.1.9</ecNumber>
    </recommendedName>
    <alternativeName>
        <fullName evidence="8">Phosphoglucose isomerase</fullName>
        <shortName evidence="8">PGI</shortName>
    </alternativeName>
    <alternativeName>
        <fullName evidence="8">Phosphohexose isomerase</fullName>
        <shortName evidence="8">PHI</shortName>
    </alternativeName>
</protein>
<dbReference type="CDD" id="cd05016">
    <property type="entry name" value="SIS_PGI_2"/>
    <property type="match status" value="1"/>
</dbReference>
<evidence type="ECO:0000256" key="2">
    <source>
        <dbReference type="ARBA" id="ARBA00006604"/>
    </source>
</evidence>
<dbReference type="InterPro" id="IPR001672">
    <property type="entry name" value="G6P_Isomerase"/>
</dbReference>
<dbReference type="AlphaFoldDB" id="A0A285NG16"/>
<sequence>MIKIDYTNAMAETIGERDGILREELLSFRHFVVETHTLIQKEKERKFYFCKLPYQDTTEIKEFAEHIRENFEYFVVIGIGGSSLGAKMLFESLTDLNYNIEKSPKFFLLENVDPEKFDSILRQIDIKKTCFNVVTKSGSTVETIANFSIILSMLKKELGDRYREHLVFTTDPEKGFLRKFGASEGIKMFGIPPKVGGRFSVLSPVGLLPAAVLGIDIDQLLAGAKKMDLVCSIEEHVEHNPAYLIALIHYITNMRRGKTISVMMPYAEKLASFVDWYRQLWAESLGKDGLGQTPVKAIGTVDQHSQIQLYRDGIRDKIITFIQVDKMNTDYSIPDELPEDIAYLTGHSLHEILNKELLGTKAALIKSKVPNITVILDEINPYNIGMLIYMYELATGFSGYLYKINPFDQPAVEEGKNFTYALMGRKGYEEKLEEFKELYREKYRIEVQ</sequence>
<dbReference type="PANTHER" id="PTHR11469">
    <property type="entry name" value="GLUCOSE-6-PHOSPHATE ISOMERASE"/>
    <property type="match status" value="1"/>
</dbReference>
<dbReference type="GO" id="GO:0006096">
    <property type="term" value="P:glycolytic process"/>
    <property type="evidence" value="ECO:0007669"/>
    <property type="project" value="UniProtKB-UniRule"/>
</dbReference>
<reference evidence="11" key="1">
    <citation type="submission" date="2017-09" db="EMBL/GenBank/DDBJ databases">
        <authorList>
            <person name="Varghese N."/>
            <person name="Submissions S."/>
        </authorList>
    </citation>
    <scope>NUCLEOTIDE SEQUENCE [LARGE SCALE GENOMIC DNA]</scope>
    <source>
        <strain evidence="11">DSM 15103</strain>
    </source>
</reference>
<dbReference type="SUPFAM" id="SSF53697">
    <property type="entry name" value="SIS domain"/>
    <property type="match status" value="1"/>
</dbReference>
<gene>
    <name evidence="8" type="primary">pgi</name>
    <name evidence="10" type="ORF">SAMN06265182_1044</name>
</gene>
<comment type="subcellular location">
    <subcellularLocation>
        <location evidence="8">Cytoplasm</location>
    </subcellularLocation>
</comment>
<dbReference type="PROSITE" id="PS00174">
    <property type="entry name" value="P_GLUCOSE_ISOMERASE_2"/>
    <property type="match status" value="1"/>
</dbReference>
<organism evidence="10 11">
    <name type="scientific">Persephonella hydrogeniphila</name>
    <dbReference type="NCBI Taxonomy" id="198703"/>
    <lineage>
        <taxon>Bacteria</taxon>
        <taxon>Pseudomonadati</taxon>
        <taxon>Aquificota</taxon>
        <taxon>Aquificia</taxon>
        <taxon>Aquificales</taxon>
        <taxon>Hydrogenothermaceae</taxon>
        <taxon>Persephonella</taxon>
    </lineage>
</organism>
<dbReference type="InterPro" id="IPR035482">
    <property type="entry name" value="SIS_PGI_2"/>
</dbReference>
<dbReference type="RefSeq" id="WP_097000217.1">
    <property type="nucleotide sequence ID" value="NZ_OBEI01000003.1"/>
</dbReference>
<evidence type="ECO:0000256" key="1">
    <source>
        <dbReference type="ARBA" id="ARBA00004926"/>
    </source>
</evidence>
<proteinExistence type="inferred from homology"/>
<comment type="catalytic activity">
    <reaction evidence="7 8 9">
        <text>alpha-D-glucose 6-phosphate = beta-D-fructose 6-phosphate</text>
        <dbReference type="Rhea" id="RHEA:11816"/>
        <dbReference type="ChEBI" id="CHEBI:57634"/>
        <dbReference type="ChEBI" id="CHEBI:58225"/>
        <dbReference type="EC" id="5.3.1.9"/>
    </reaction>
</comment>
<dbReference type="Proteomes" id="UP000219036">
    <property type="component" value="Unassembled WGS sequence"/>
</dbReference>
<comment type="pathway">
    <text evidence="1 8 9">Carbohydrate degradation; glycolysis; D-glyceraldehyde 3-phosphate and glycerone phosphate from D-glucose: step 2/4.</text>
</comment>
<dbReference type="OrthoDB" id="140919at2"/>
<comment type="function">
    <text evidence="8">Catalyzes the reversible isomerization of glucose-6-phosphate to fructose-6-phosphate.</text>
</comment>
<feature type="active site" evidence="8">
    <location>
        <position position="304"/>
    </location>
</feature>
<dbReference type="GO" id="GO:0051156">
    <property type="term" value="P:glucose 6-phosphate metabolic process"/>
    <property type="evidence" value="ECO:0007669"/>
    <property type="project" value="TreeGrafter"/>
</dbReference>
<comment type="similarity">
    <text evidence="2 8 9">Belongs to the GPI family.</text>
</comment>
<evidence type="ECO:0000313" key="11">
    <source>
        <dbReference type="Proteomes" id="UP000219036"/>
    </source>
</evidence>
<evidence type="ECO:0000256" key="8">
    <source>
        <dbReference type="HAMAP-Rule" id="MF_00473"/>
    </source>
</evidence>
<dbReference type="GO" id="GO:0005829">
    <property type="term" value="C:cytosol"/>
    <property type="evidence" value="ECO:0007669"/>
    <property type="project" value="TreeGrafter"/>
</dbReference>
<dbReference type="InterPro" id="IPR046348">
    <property type="entry name" value="SIS_dom_sf"/>
</dbReference>
<dbReference type="Gene3D" id="3.40.50.10490">
    <property type="entry name" value="Glucose-6-phosphate isomerase like protein, domain 1"/>
    <property type="match status" value="2"/>
</dbReference>
<evidence type="ECO:0000313" key="10">
    <source>
        <dbReference type="EMBL" id="SNZ07833.1"/>
    </source>
</evidence>
<feature type="active site" description="Proton donor" evidence="8">
    <location>
        <position position="283"/>
    </location>
</feature>
<dbReference type="EMBL" id="OBEI01000003">
    <property type="protein sequence ID" value="SNZ07833.1"/>
    <property type="molecule type" value="Genomic_DNA"/>
</dbReference>
<keyword evidence="4 8" id="KW-0963">Cytoplasm</keyword>
<dbReference type="EC" id="5.3.1.9" evidence="8"/>
<dbReference type="GO" id="GO:0004347">
    <property type="term" value="F:glucose-6-phosphate isomerase activity"/>
    <property type="evidence" value="ECO:0007669"/>
    <property type="project" value="UniProtKB-UniRule"/>
</dbReference>